<accession>A0ABU0Z8D1</accession>
<proteinExistence type="predicted"/>
<organism evidence="2 3">
    <name type="scientific">Phytohabitans maris</name>
    <dbReference type="NCBI Taxonomy" id="3071409"/>
    <lineage>
        <taxon>Bacteria</taxon>
        <taxon>Bacillati</taxon>
        <taxon>Actinomycetota</taxon>
        <taxon>Actinomycetes</taxon>
        <taxon>Micromonosporales</taxon>
        <taxon>Micromonosporaceae</taxon>
    </lineage>
</organism>
<comment type="caution">
    <text evidence="2">The sequence shown here is derived from an EMBL/GenBank/DDBJ whole genome shotgun (WGS) entry which is preliminary data.</text>
</comment>
<reference evidence="2 3" key="1">
    <citation type="submission" date="2023-08" db="EMBL/GenBank/DDBJ databases">
        <title>Phytohabitans sansha sp. nov., isolated from marine sediment.</title>
        <authorList>
            <person name="Zhao Y."/>
            <person name="Yi K."/>
        </authorList>
    </citation>
    <scope>NUCLEOTIDE SEQUENCE [LARGE SCALE GENOMIC DNA]</scope>
    <source>
        <strain evidence="2 3">ZYX-F-186</strain>
    </source>
</reference>
<sequence length="589" mass="61748">MADSVLRHRRSARSGRMAVTAGAVALAVGGGTVGYFQLTGGEEGCTGAPVEISVVASPDHYPILNELTDQWSDAKPSVGGHCVTATVRAMPSSAVAASIGPGWDDARDGPRPDVWAPDFSAWLSLAAGRPDAAEVLPQEKPPSLATSPTVIAMQRPMAEALGWPKRALGWTDLIGAFSAGKTWADYGHQEWGAMRLGMADPTRSGAGLAAAMTIMDPDNDQQQTNDELYVALSASQLTTATAEDPAALLRQYNDAGTDDVPTLPAAIPVLERELAAYADDSPRVPLVPIYPKEGAAYADYPFAVLRAPWVDDVRRQAAADLLAHLREAESRRAYEAAGFRDTDHTTGDTGLLSADHGFQTAVAGPERTPTAQALTQMLAVWGVLQRSNNALLLLDVSGSMNDVVPGTNQTRLQLIQNAAIAGAGLLNNGTVIGLWAFATELTPTTDYRELVAPGPAGGIVGGVPRRVAVAGAVQGLRAAGGTGLYDTIGAAYDRMQKAWKPNAQNMVVVMTDGKNEDESGLSLQQLLAKLKASARPDRPLPILAIAVGPKADASALEQITKATGGRTFVERNDVSAIQQIILAFAGRVS</sequence>
<dbReference type="Pfam" id="PF13531">
    <property type="entry name" value="SBP_bac_11"/>
    <property type="match status" value="1"/>
</dbReference>
<gene>
    <name evidence="2" type="ORF">RB614_02100</name>
</gene>
<dbReference type="InterPro" id="IPR002035">
    <property type="entry name" value="VWF_A"/>
</dbReference>
<dbReference type="SMART" id="SM00327">
    <property type="entry name" value="VWA"/>
    <property type="match status" value="1"/>
</dbReference>
<evidence type="ECO:0000259" key="1">
    <source>
        <dbReference type="PROSITE" id="PS50234"/>
    </source>
</evidence>
<dbReference type="Gene3D" id="3.40.50.410">
    <property type="entry name" value="von Willebrand factor, type A domain"/>
    <property type="match status" value="1"/>
</dbReference>
<dbReference type="InterPro" id="IPR036465">
    <property type="entry name" value="vWFA_dom_sf"/>
</dbReference>
<dbReference type="Proteomes" id="UP001230908">
    <property type="component" value="Unassembled WGS sequence"/>
</dbReference>
<evidence type="ECO:0000313" key="2">
    <source>
        <dbReference type="EMBL" id="MDQ7903312.1"/>
    </source>
</evidence>
<name>A0ABU0Z8D1_9ACTN</name>
<dbReference type="SUPFAM" id="SSF53850">
    <property type="entry name" value="Periplasmic binding protein-like II"/>
    <property type="match status" value="1"/>
</dbReference>
<dbReference type="SUPFAM" id="SSF53300">
    <property type="entry name" value="vWA-like"/>
    <property type="match status" value="1"/>
</dbReference>
<dbReference type="EMBL" id="JAVHUY010000002">
    <property type="protein sequence ID" value="MDQ7903312.1"/>
    <property type="molecule type" value="Genomic_DNA"/>
</dbReference>
<dbReference type="Pfam" id="PF00092">
    <property type="entry name" value="VWA"/>
    <property type="match status" value="1"/>
</dbReference>
<keyword evidence="3" id="KW-1185">Reference proteome</keyword>
<dbReference type="RefSeq" id="WP_308710596.1">
    <property type="nucleotide sequence ID" value="NZ_JAVHUY010000002.1"/>
</dbReference>
<evidence type="ECO:0000313" key="3">
    <source>
        <dbReference type="Proteomes" id="UP001230908"/>
    </source>
</evidence>
<dbReference type="PROSITE" id="PS50234">
    <property type="entry name" value="VWFA"/>
    <property type="match status" value="1"/>
</dbReference>
<protein>
    <submittedName>
        <fullName evidence="2">Substrate-binding and VWA domain-containing protein</fullName>
    </submittedName>
</protein>
<feature type="domain" description="VWFA" evidence="1">
    <location>
        <begin position="389"/>
        <end position="588"/>
    </location>
</feature>